<feature type="non-terminal residue" evidence="2">
    <location>
        <position position="64"/>
    </location>
</feature>
<gene>
    <name evidence="2" type="ORF">METZ01_LOCUS223711</name>
</gene>
<dbReference type="EMBL" id="UINC01053844">
    <property type="protein sequence ID" value="SVB70857.1"/>
    <property type="molecule type" value="Genomic_DNA"/>
</dbReference>
<feature type="compositionally biased region" description="Basic and acidic residues" evidence="1">
    <location>
        <begin position="53"/>
        <end position="64"/>
    </location>
</feature>
<organism evidence="2">
    <name type="scientific">marine metagenome</name>
    <dbReference type="NCBI Taxonomy" id="408172"/>
    <lineage>
        <taxon>unclassified sequences</taxon>
        <taxon>metagenomes</taxon>
        <taxon>ecological metagenomes</taxon>
    </lineage>
</organism>
<proteinExistence type="predicted"/>
<reference evidence="2" key="1">
    <citation type="submission" date="2018-05" db="EMBL/GenBank/DDBJ databases">
        <authorList>
            <person name="Lanie J.A."/>
            <person name="Ng W.-L."/>
            <person name="Kazmierczak K.M."/>
            <person name="Andrzejewski T.M."/>
            <person name="Davidsen T.M."/>
            <person name="Wayne K.J."/>
            <person name="Tettelin H."/>
            <person name="Glass J.I."/>
            <person name="Rusch D."/>
            <person name="Podicherti R."/>
            <person name="Tsui H.-C.T."/>
            <person name="Winkler M.E."/>
        </authorList>
    </citation>
    <scope>NUCLEOTIDE SEQUENCE</scope>
</reference>
<sequence>MADAPQRTFGGFWGCVFPHLPTSLGIVMAFRGVNQKSCAGRAIGSGDSLGQPLDRKRPRETDLF</sequence>
<protein>
    <submittedName>
        <fullName evidence="2">Uncharacterized protein</fullName>
    </submittedName>
</protein>
<evidence type="ECO:0000313" key="2">
    <source>
        <dbReference type="EMBL" id="SVB70857.1"/>
    </source>
</evidence>
<feature type="region of interest" description="Disordered" evidence="1">
    <location>
        <begin position="41"/>
        <end position="64"/>
    </location>
</feature>
<accession>A0A382G8G7</accession>
<name>A0A382G8G7_9ZZZZ</name>
<dbReference type="AlphaFoldDB" id="A0A382G8G7"/>
<evidence type="ECO:0000256" key="1">
    <source>
        <dbReference type="SAM" id="MobiDB-lite"/>
    </source>
</evidence>